<reference evidence="2 3" key="1">
    <citation type="submission" date="2023-12" db="EMBL/GenBank/DDBJ databases">
        <title>Description of new species of Mycobacterium terrae complex isolated from sewage at the Sao Paulo Zoological Park Foundation in Brazil.</title>
        <authorList>
            <person name="Romagnoli C.L."/>
            <person name="Conceicao E.C."/>
            <person name="Machado E."/>
            <person name="Barreto L.B.P.F."/>
            <person name="Sharma A."/>
            <person name="Silva N.M."/>
            <person name="Marques L.E."/>
            <person name="Juliana M.A."/>
            <person name="Lourenco M.C.S."/>
            <person name="Digiampietri L.A."/>
            <person name="Suffys P.N."/>
            <person name="Viana-Niero C."/>
        </authorList>
    </citation>
    <scope>NUCLEOTIDE SEQUENCE [LARGE SCALE GENOMIC DNA]</scope>
    <source>
        <strain evidence="2 3">MYC098</strain>
    </source>
</reference>
<evidence type="ECO:0008006" key="4">
    <source>
        <dbReference type="Google" id="ProtNLM"/>
    </source>
</evidence>
<evidence type="ECO:0000256" key="1">
    <source>
        <dbReference type="SAM" id="MobiDB-lite"/>
    </source>
</evidence>
<feature type="compositionally biased region" description="Low complexity" evidence="1">
    <location>
        <begin position="18"/>
        <end position="28"/>
    </location>
</feature>
<evidence type="ECO:0000313" key="2">
    <source>
        <dbReference type="EMBL" id="MEB3020916.1"/>
    </source>
</evidence>
<dbReference type="Proteomes" id="UP001299596">
    <property type="component" value="Unassembled WGS sequence"/>
</dbReference>
<name>A0ABU5XF37_9MYCO</name>
<dbReference type="EMBL" id="JAYJJR010000003">
    <property type="protein sequence ID" value="MEB3020916.1"/>
    <property type="molecule type" value="Genomic_DNA"/>
</dbReference>
<keyword evidence="3" id="KW-1185">Reference proteome</keyword>
<organism evidence="2 3">
    <name type="scientific">[Mycobacterium] crassicus</name>
    <dbReference type="NCBI Taxonomy" id="2872309"/>
    <lineage>
        <taxon>Bacteria</taxon>
        <taxon>Bacillati</taxon>
        <taxon>Actinomycetota</taxon>
        <taxon>Actinomycetes</taxon>
        <taxon>Mycobacteriales</taxon>
        <taxon>Mycobacteriaceae</taxon>
        <taxon>Mycolicibacter</taxon>
    </lineage>
</organism>
<dbReference type="RefSeq" id="WP_329781982.1">
    <property type="nucleotide sequence ID" value="NZ_JAYJJR010000003.1"/>
</dbReference>
<evidence type="ECO:0000313" key="3">
    <source>
        <dbReference type="Proteomes" id="UP001299596"/>
    </source>
</evidence>
<accession>A0ABU5XF37</accession>
<gene>
    <name evidence="2" type="ORF">K6T79_07645</name>
</gene>
<comment type="caution">
    <text evidence="2">The sequence shown here is derived from an EMBL/GenBank/DDBJ whole genome shotgun (WGS) entry which is preliminary data.</text>
</comment>
<proteinExistence type="predicted"/>
<sequence>MGDLYFACGPHHTDTTDGHQQTTITTTGRLGWTDGTTPPHINHAHHPEELLHGNPDPPQTDVA</sequence>
<protein>
    <recommendedName>
        <fullName evidence="4">HNH endonuclease</fullName>
    </recommendedName>
</protein>
<feature type="region of interest" description="Disordered" evidence="1">
    <location>
        <begin position="1"/>
        <end position="63"/>
    </location>
</feature>